<dbReference type="AlphaFoldDB" id="A0A9P6W0B1"/>
<feature type="transmembrane region" description="Helical" evidence="1">
    <location>
        <begin position="79"/>
        <end position="101"/>
    </location>
</feature>
<sequence>MNNSYPPLPLCGQTREDRTIDVALFGVAHPAPECEDRASHYLDAEAAYPLLDAAAASAARPPVASAPPPSGAARPRARVLLFLGVTVHLVQLALHLFHLLLQLRLPMPSTPASPWALRTPSELSGGRAATPLRASALLRGASALLLGASHSFGAASFQICAASPIDACNAPSGRYGDLIWGVRAGGFDLPREERRAVPAGPEFGPLSSTLNRRTDVDVL</sequence>
<evidence type="ECO:0000313" key="2">
    <source>
        <dbReference type="EMBL" id="KAG0659049.1"/>
    </source>
</evidence>
<keyword evidence="1" id="KW-1133">Transmembrane helix</keyword>
<dbReference type="Proteomes" id="UP000777482">
    <property type="component" value="Unassembled WGS sequence"/>
</dbReference>
<reference evidence="2 3" key="1">
    <citation type="submission" date="2020-11" db="EMBL/GenBank/DDBJ databases">
        <title>Kefir isolates.</title>
        <authorList>
            <person name="Marcisauskas S."/>
            <person name="Kim Y."/>
            <person name="Blasche S."/>
        </authorList>
    </citation>
    <scope>NUCLEOTIDE SEQUENCE [LARGE SCALE GENOMIC DNA]</scope>
    <source>
        <strain evidence="2 3">KR</strain>
    </source>
</reference>
<protein>
    <submittedName>
        <fullName evidence="2">Uncharacterized protein</fullName>
    </submittedName>
</protein>
<gene>
    <name evidence="2" type="ORF">C6P46_005345</name>
</gene>
<comment type="caution">
    <text evidence="2">The sequence shown here is derived from an EMBL/GenBank/DDBJ whole genome shotgun (WGS) entry which is preliminary data.</text>
</comment>
<keyword evidence="3" id="KW-1185">Reference proteome</keyword>
<organism evidence="2 3">
    <name type="scientific">Rhodotorula mucilaginosa</name>
    <name type="common">Yeast</name>
    <name type="synonym">Rhodotorula rubra</name>
    <dbReference type="NCBI Taxonomy" id="5537"/>
    <lineage>
        <taxon>Eukaryota</taxon>
        <taxon>Fungi</taxon>
        <taxon>Dikarya</taxon>
        <taxon>Basidiomycota</taxon>
        <taxon>Pucciniomycotina</taxon>
        <taxon>Microbotryomycetes</taxon>
        <taxon>Sporidiobolales</taxon>
        <taxon>Sporidiobolaceae</taxon>
        <taxon>Rhodotorula</taxon>
    </lineage>
</organism>
<evidence type="ECO:0000256" key="1">
    <source>
        <dbReference type="SAM" id="Phobius"/>
    </source>
</evidence>
<name>A0A9P6W0B1_RHOMI</name>
<accession>A0A9P6W0B1</accession>
<keyword evidence="1" id="KW-0472">Membrane</keyword>
<keyword evidence="1" id="KW-0812">Transmembrane</keyword>
<dbReference type="EMBL" id="PUHQ01000058">
    <property type="protein sequence ID" value="KAG0659049.1"/>
    <property type="molecule type" value="Genomic_DNA"/>
</dbReference>
<evidence type="ECO:0000313" key="3">
    <source>
        <dbReference type="Proteomes" id="UP000777482"/>
    </source>
</evidence>
<proteinExistence type="predicted"/>